<protein>
    <submittedName>
        <fullName evidence="2">Uncharacterized protein</fullName>
    </submittedName>
</protein>
<feature type="compositionally biased region" description="Polar residues" evidence="1">
    <location>
        <begin position="261"/>
        <end position="287"/>
    </location>
</feature>
<comment type="caution">
    <text evidence="2">The sequence shown here is derived from an EMBL/GenBank/DDBJ whole genome shotgun (WGS) entry which is preliminary data.</text>
</comment>
<reference evidence="2" key="1">
    <citation type="submission" date="2017-02" db="EMBL/GenBank/DDBJ databases">
        <title>Delving into the versatile metabolic prowess of the omnipresent phylum Bacteroidetes.</title>
        <authorList>
            <person name="Nobu M.K."/>
            <person name="Mei R."/>
            <person name="Narihiro T."/>
            <person name="Kuroda K."/>
            <person name="Liu W.-T."/>
        </authorList>
    </citation>
    <scope>NUCLEOTIDE SEQUENCE</scope>
    <source>
        <strain evidence="2">ADurb.Bin276</strain>
    </source>
</reference>
<proteinExistence type="predicted"/>
<feature type="compositionally biased region" description="Gly residues" evidence="1">
    <location>
        <begin position="251"/>
        <end position="260"/>
    </location>
</feature>
<gene>
    <name evidence="2" type="ORF">BWY41_00393</name>
</gene>
<sequence>MKRWFYFAFFILIILLLNTTAFTQDEVSSLITKSENYPLEDQEYLLDRVGELVNELQQKGLATDILVLKLKEGLHKKVRPYNIVKSLEKKKDSLLEAQAILEEINVPGINDEETLNNIASSIEHSVPTDLVKSALQQSVAKEDKNAKKIVDSLTALIEMGVQPQQAGVIVNQFAQKSNQSKDLNSLTKIIERARLEGIDPQRIASKIEEALNKTNSIAMVEMEVQGFIADIKQKPTIKSGQGVVISSPGITSGGVPGSEGGTSLSPASETPASSSNIPSQEGGSPLE</sequence>
<feature type="region of interest" description="Disordered" evidence="1">
    <location>
        <begin position="242"/>
        <end position="287"/>
    </location>
</feature>
<evidence type="ECO:0000256" key="1">
    <source>
        <dbReference type="SAM" id="MobiDB-lite"/>
    </source>
</evidence>
<dbReference type="EMBL" id="MWBQ01000025">
    <property type="protein sequence ID" value="OQA60999.1"/>
    <property type="molecule type" value="Genomic_DNA"/>
</dbReference>
<evidence type="ECO:0000313" key="2">
    <source>
        <dbReference type="EMBL" id="OQA60999.1"/>
    </source>
</evidence>
<name>A0A1V5T2I4_9BACT</name>
<organism evidence="2">
    <name type="scientific">Candidatus Atribacter allofermentans</name>
    <dbReference type="NCBI Taxonomy" id="1852833"/>
    <lineage>
        <taxon>Bacteria</taxon>
        <taxon>Pseudomonadati</taxon>
        <taxon>Atribacterota</taxon>
        <taxon>Atribacteria</taxon>
        <taxon>Atribacterales</taxon>
        <taxon>Atribacteraceae</taxon>
        <taxon>Atribacter</taxon>
    </lineage>
</organism>
<accession>A0A1V5T2I4</accession>
<dbReference type="AlphaFoldDB" id="A0A1V5T2I4"/>
<dbReference type="Proteomes" id="UP000485569">
    <property type="component" value="Unassembled WGS sequence"/>
</dbReference>